<reference evidence="1 2" key="1">
    <citation type="submission" date="2019-05" db="EMBL/GenBank/DDBJ databases">
        <title>Complete genome sequencing of Anaerostipes rhamnosivorans.</title>
        <authorList>
            <person name="Bui T.P.N."/>
            <person name="de Vos W.M."/>
        </authorList>
    </citation>
    <scope>NUCLEOTIDE SEQUENCE [LARGE SCALE GENOMIC DNA]</scope>
    <source>
        <strain evidence="1 2">1y2</strain>
    </source>
</reference>
<dbReference type="KEGG" id="arf:AR1Y2_0060"/>
<organism evidence="1 2">
    <name type="scientific">Anaerostipes rhamnosivorans</name>
    <dbReference type="NCBI Taxonomy" id="1229621"/>
    <lineage>
        <taxon>Bacteria</taxon>
        <taxon>Bacillati</taxon>
        <taxon>Bacillota</taxon>
        <taxon>Clostridia</taxon>
        <taxon>Lachnospirales</taxon>
        <taxon>Lachnospiraceae</taxon>
        <taxon>Anaerostipes</taxon>
    </lineage>
</organism>
<name>A0A4P8ICY9_9FIRM</name>
<gene>
    <name evidence="1" type="ORF">AR1Y2_0060</name>
</gene>
<proteinExistence type="predicted"/>
<dbReference type="RefSeq" id="WP_137327180.1">
    <property type="nucleotide sequence ID" value="NZ_CP040058.1"/>
</dbReference>
<accession>A0A4P8ICY9</accession>
<evidence type="ECO:0000313" key="2">
    <source>
        <dbReference type="Proteomes" id="UP000298653"/>
    </source>
</evidence>
<dbReference type="Proteomes" id="UP000298653">
    <property type="component" value="Chromosome"/>
</dbReference>
<keyword evidence="2" id="KW-1185">Reference proteome</keyword>
<evidence type="ECO:0000313" key="1">
    <source>
        <dbReference type="EMBL" id="QCP33514.1"/>
    </source>
</evidence>
<dbReference type="Pfam" id="PF06353">
    <property type="entry name" value="DUF1062"/>
    <property type="match status" value="1"/>
</dbReference>
<sequence length="187" mass="21528">MENKTRTIKVWEVELLSPPPAVRHCKKCGKKTEFLSSGLFRINAQRKYLDIWLIYKCSNCQTTWNLPIFSRISPKSLDPELLDKFHNNDITLAKQYALDFDLLRRNGAAIGSYDYRVTGDSFFNGPVELHIRSIGSAHLKVSAVLRKKLNLSRKELEEKISDGRIQSKTGQDIMRCRMTDEIVLIVL</sequence>
<dbReference type="EMBL" id="CP040058">
    <property type="protein sequence ID" value="QCP33514.1"/>
    <property type="molecule type" value="Genomic_DNA"/>
</dbReference>
<protein>
    <submittedName>
        <fullName evidence="1">Cytoplasmic protein</fullName>
    </submittedName>
</protein>
<dbReference type="OrthoDB" id="9810886at2"/>
<dbReference type="InterPro" id="IPR009412">
    <property type="entry name" value="DUF1062"/>
</dbReference>
<dbReference type="AlphaFoldDB" id="A0A4P8ICY9"/>